<feature type="compositionally biased region" description="Basic and acidic residues" evidence="5">
    <location>
        <begin position="992"/>
        <end position="1004"/>
    </location>
</feature>
<feature type="domain" description="Helicase C-terminal" evidence="7">
    <location>
        <begin position="158"/>
        <end position="323"/>
    </location>
</feature>
<dbReference type="EMBL" id="JADZLT010000042">
    <property type="protein sequence ID" value="MBH0237289.1"/>
    <property type="molecule type" value="Genomic_DNA"/>
</dbReference>
<evidence type="ECO:0000259" key="7">
    <source>
        <dbReference type="PROSITE" id="PS51194"/>
    </source>
</evidence>
<evidence type="ECO:0000256" key="5">
    <source>
        <dbReference type="SAM" id="MobiDB-lite"/>
    </source>
</evidence>
<keyword evidence="3 8" id="KW-0347">Helicase</keyword>
<dbReference type="InterPro" id="IPR001650">
    <property type="entry name" value="Helicase_C-like"/>
</dbReference>
<dbReference type="Pfam" id="PF00271">
    <property type="entry name" value="Helicase_C"/>
    <property type="match status" value="1"/>
</dbReference>
<feature type="compositionally biased region" description="Basic and acidic residues" evidence="5">
    <location>
        <begin position="1040"/>
        <end position="1100"/>
    </location>
</feature>
<evidence type="ECO:0000256" key="3">
    <source>
        <dbReference type="ARBA" id="ARBA00022806"/>
    </source>
</evidence>
<protein>
    <submittedName>
        <fullName evidence="8">Helicase</fullName>
    </submittedName>
</protein>
<feature type="domain" description="Helicase ATP-binding" evidence="6">
    <location>
        <begin position="10"/>
        <end position="158"/>
    </location>
</feature>
<dbReference type="PANTHER" id="PTHR12131:SF1">
    <property type="entry name" value="ATP-DEPENDENT RNA HELICASE SUPV3L1, MITOCHONDRIAL-RELATED"/>
    <property type="match status" value="1"/>
</dbReference>
<evidence type="ECO:0000256" key="1">
    <source>
        <dbReference type="ARBA" id="ARBA00022741"/>
    </source>
</evidence>
<dbReference type="GO" id="GO:0016787">
    <property type="term" value="F:hydrolase activity"/>
    <property type="evidence" value="ECO:0007669"/>
    <property type="project" value="UniProtKB-KW"/>
</dbReference>
<keyword evidence="9" id="KW-1185">Reference proteome</keyword>
<keyword evidence="2" id="KW-0378">Hydrolase</keyword>
<dbReference type="PROSITE" id="PS51192">
    <property type="entry name" value="HELICASE_ATP_BIND_1"/>
    <property type="match status" value="1"/>
</dbReference>
<dbReference type="GO" id="GO:0004386">
    <property type="term" value="F:helicase activity"/>
    <property type="evidence" value="ECO:0007669"/>
    <property type="project" value="UniProtKB-KW"/>
</dbReference>
<organism evidence="8 9">
    <name type="scientific">Methylobrevis albus</name>
    <dbReference type="NCBI Taxonomy" id="2793297"/>
    <lineage>
        <taxon>Bacteria</taxon>
        <taxon>Pseudomonadati</taxon>
        <taxon>Pseudomonadota</taxon>
        <taxon>Alphaproteobacteria</taxon>
        <taxon>Hyphomicrobiales</taxon>
        <taxon>Pleomorphomonadaceae</taxon>
        <taxon>Methylobrevis</taxon>
    </lineage>
</organism>
<evidence type="ECO:0000259" key="6">
    <source>
        <dbReference type="PROSITE" id="PS51192"/>
    </source>
</evidence>
<dbReference type="GO" id="GO:0005524">
    <property type="term" value="F:ATP binding"/>
    <property type="evidence" value="ECO:0007669"/>
    <property type="project" value="UniProtKB-KW"/>
</dbReference>
<evidence type="ECO:0000256" key="4">
    <source>
        <dbReference type="ARBA" id="ARBA00022840"/>
    </source>
</evidence>
<dbReference type="RefSeq" id="WP_197310384.1">
    <property type="nucleotide sequence ID" value="NZ_JADZLT010000042.1"/>
</dbReference>
<dbReference type="PROSITE" id="PS51194">
    <property type="entry name" value="HELICASE_CTER"/>
    <property type="match status" value="1"/>
</dbReference>
<accession>A0A931I0Q1</accession>
<feature type="region of interest" description="Disordered" evidence="5">
    <location>
        <begin position="887"/>
        <end position="1105"/>
    </location>
</feature>
<dbReference type="InterPro" id="IPR050699">
    <property type="entry name" value="RNA-DNA_Helicase"/>
</dbReference>
<feature type="compositionally biased region" description="Low complexity" evidence="5">
    <location>
        <begin position="943"/>
        <end position="955"/>
    </location>
</feature>
<dbReference type="SUPFAM" id="SSF52540">
    <property type="entry name" value="P-loop containing nucleoside triphosphate hydrolases"/>
    <property type="match status" value="2"/>
</dbReference>
<evidence type="ECO:0000313" key="8">
    <source>
        <dbReference type="EMBL" id="MBH0237289.1"/>
    </source>
</evidence>
<evidence type="ECO:0000256" key="2">
    <source>
        <dbReference type="ARBA" id="ARBA00022801"/>
    </source>
</evidence>
<keyword evidence="4" id="KW-0067">ATP-binding</keyword>
<dbReference type="InterPro" id="IPR027417">
    <property type="entry name" value="P-loop_NTPase"/>
</dbReference>
<reference evidence="8" key="1">
    <citation type="submission" date="2020-12" db="EMBL/GenBank/DDBJ databases">
        <title>Methylobrevis albus sp. nov., isolated from fresh water lack sediment.</title>
        <authorList>
            <person name="Zou Q."/>
        </authorList>
    </citation>
    <scope>NUCLEOTIDE SEQUENCE</scope>
    <source>
        <strain evidence="8">L22</strain>
    </source>
</reference>
<name>A0A931I0Q1_9HYPH</name>
<dbReference type="InterPro" id="IPR014001">
    <property type="entry name" value="Helicase_ATP-bd"/>
</dbReference>
<dbReference type="PANTHER" id="PTHR12131">
    <property type="entry name" value="ATP-DEPENDENT RNA AND DNA HELICASE"/>
    <property type="match status" value="1"/>
</dbReference>
<feature type="compositionally biased region" description="Gly residues" evidence="5">
    <location>
        <begin position="1008"/>
        <end position="1019"/>
    </location>
</feature>
<feature type="compositionally biased region" description="Low complexity" evidence="5">
    <location>
        <begin position="1020"/>
        <end position="1033"/>
    </location>
</feature>
<sequence>MTFAPKTPLAPVARARNVTAVLGPTNTGKTHLAIERLVGHDSGMIGLPLRLLAREVYTRVAEKVGVGLVALVTGEEKVVPPGARFIVATVEAMPRDIDVSFVAIDEVQLAADLDRGHVFTDRILNMRGRYETLLLGSGTARGLIEKLLPGVNVVTRPRLSQLLYAGSKKITRLPRRSAVVAFSAEEVYAIAELIRRQRGGAAVVMGSLSPRTRNAQVELFQSGDVEFLVATDAVGMGLNLDVEHVAFAQARKFDGYQYRNLVPAELGQIAGRAGRHLRDGTFGATGQVPPFDDDVVRAIESHDFEPLRTFQWRSAELDFRDIDRLRASLDRPPNTEGLTRALPGDDQRALDYALRDGDVAALATTRERVALLWDVCQVPDFRKISPAQHGDLIVALYGFLAAGGVIPEDWLARQLAFADRVDGDIDALSARIAQVRTWTYVANRQDWLSDFRHWQARTRDMEDRLSDALHEKLTQRFVDRRTSVLMKRLRENAMLEAEIKETGAVLVEGQHVGELHGFRFVPDQTGDGPDAKAVRAAAAKALASEIDKRAEKLGRAPNEDFVLSSDATIRWLGQPVARLVAGEEVLKPVVLLLADEQLSGPPRDAVQARLGQWVTAHIGTLLKPLTDLRDAADLEGLARGVAFRMVEALGTLDRQEVADDVKALDQTPRATMRKYGVRFGAHHIYLPALLKPAPASLVALLWALKHGSLDMPGLAELPQLSASGRTSIPVDPSFDKVLYRLVGFRVAGPRAVRLDILERLADIIRPLVAWKPTDGATPPVGAIAQGGGFTVTVAMTSLLGCAGEDFAAVLRGLGYRLERRTVKVAAPAPAADAAPAETAAAETAAPVTEQTATDAVSDASPDAPSDAPSDAPVADVAADETIAPAETETAAEAEVSAEAAAPAENSDGDADVAETAAADGPVTEDAPEGVSAESDVSEGETDAAVAAEAEAPANAEPEEQVIEIWRPGRFDRGRRDGRGEGRGEGRGGAGRGEGRGEGRGGDRRGGHRSGQGAGHGAASGGASQPSGDQASGAPTAVGEPRSRRDEQRKRGTDFGSDRSGGKPRFDRPRGEPKGDRPEARADNRPDSRPADKPVRRERPVDPTSPFAALAALKADLEAKARKK</sequence>
<comment type="caution">
    <text evidence="8">The sequence shown here is derived from an EMBL/GenBank/DDBJ whole genome shotgun (WGS) entry which is preliminary data.</text>
</comment>
<evidence type="ECO:0000313" key="9">
    <source>
        <dbReference type="Proteomes" id="UP000631694"/>
    </source>
</evidence>
<dbReference type="SMART" id="SM00490">
    <property type="entry name" value="HELICc"/>
    <property type="match status" value="1"/>
</dbReference>
<dbReference type="AlphaFoldDB" id="A0A931I0Q1"/>
<feature type="compositionally biased region" description="Low complexity" evidence="5">
    <location>
        <begin position="887"/>
        <end position="904"/>
    </location>
</feature>
<dbReference type="Proteomes" id="UP000631694">
    <property type="component" value="Unassembled WGS sequence"/>
</dbReference>
<dbReference type="Pfam" id="PF22527">
    <property type="entry name" value="DEXQc_Suv3"/>
    <property type="match status" value="1"/>
</dbReference>
<proteinExistence type="predicted"/>
<keyword evidence="1" id="KW-0547">Nucleotide-binding</keyword>
<feature type="region of interest" description="Disordered" evidence="5">
    <location>
        <begin position="827"/>
        <end position="874"/>
    </location>
</feature>
<feature type="compositionally biased region" description="Basic and acidic residues" evidence="5">
    <location>
        <begin position="966"/>
        <end position="985"/>
    </location>
</feature>
<dbReference type="Gene3D" id="3.40.50.300">
    <property type="entry name" value="P-loop containing nucleotide triphosphate hydrolases"/>
    <property type="match status" value="2"/>
</dbReference>
<dbReference type="InterPro" id="IPR055206">
    <property type="entry name" value="DEXQc_SUV3"/>
</dbReference>
<gene>
    <name evidence="8" type="ORF">I5731_05595</name>
</gene>